<feature type="compositionally biased region" description="Basic residues" evidence="1">
    <location>
        <begin position="1656"/>
        <end position="1665"/>
    </location>
</feature>
<evidence type="ECO:0000313" key="3">
    <source>
        <dbReference type="EMBL" id="KAK4459821.1"/>
    </source>
</evidence>
<feature type="compositionally biased region" description="Basic and acidic residues" evidence="1">
    <location>
        <begin position="655"/>
        <end position="666"/>
    </location>
</feature>
<feature type="region of interest" description="Disordered" evidence="1">
    <location>
        <begin position="978"/>
        <end position="1089"/>
    </location>
</feature>
<feature type="compositionally biased region" description="Polar residues" evidence="1">
    <location>
        <begin position="1264"/>
        <end position="1276"/>
    </location>
</feature>
<keyword evidence="4" id="KW-1185">Reference proteome</keyword>
<feature type="compositionally biased region" description="Acidic residues" evidence="1">
    <location>
        <begin position="717"/>
        <end position="750"/>
    </location>
</feature>
<feature type="compositionally biased region" description="Polar residues" evidence="1">
    <location>
        <begin position="1418"/>
        <end position="1434"/>
    </location>
</feature>
<name>A0AAV9HG10_9PEZI</name>
<comment type="caution">
    <text evidence="3">The sequence shown here is derived from an EMBL/GenBank/DDBJ whole genome shotgun (WGS) entry which is preliminary data.</text>
</comment>
<feature type="compositionally biased region" description="Acidic residues" evidence="1">
    <location>
        <begin position="1054"/>
        <end position="1076"/>
    </location>
</feature>
<feature type="region of interest" description="Disordered" evidence="1">
    <location>
        <begin position="450"/>
        <end position="488"/>
    </location>
</feature>
<feature type="compositionally biased region" description="Acidic residues" evidence="1">
    <location>
        <begin position="929"/>
        <end position="938"/>
    </location>
</feature>
<feature type="compositionally biased region" description="Basic residues" evidence="1">
    <location>
        <begin position="804"/>
        <end position="816"/>
    </location>
</feature>
<reference evidence="3" key="1">
    <citation type="journal article" date="2023" name="Mol. Phylogenet. Evol.">
        <title>Genome-scale phylogeny and comparative genomics of the fungal order Sordariales.</title>
        <authorList>
            <person name="Hensen N."/>
            <person name="Bonometti L."/>
            <person name="Westerberg I."/>
            <person name="Brannstrom I.O."/>
            <person name="Guillou S."/>
            <person name="Cros-Aarteil S."/>
            <person name="Calhoun S."/>
            <person name="Haridas S."/>
            <person name="Kuo A."/>
            <person name="Mondo S."/>
            <person name="Pangilinan J."/>
            <person name="Riley R."/>
            <person name="LaButti K."/>
            <person name="Andreopoulos B."/>
            <person name="Lipzen A."/>
            <person name="Chen C."/>
            <person name="Yan M."/>
            <person name="Daum C."/>
            <person name="Ng V."/>
            <person name="Clum A."/>
            <person name="Steindorff A."/>
            <person name="Ohm R.A."/>
            <person name="Martin F."/>
            <person name="Silar P."/>
            <person name="Natvig D.O."/>
            <person name="Lalanne C."/>
            <person name="Gautier V."/>
            <person name="Ament-Velasquez S.L."/>
            <person name="Kruys A."/>
            <person name="Hutchinson M.I."/>
            <person name="Powell A.J."/>
            <person name="Barry K."/>
            <person name="Miller A.N."/>
            <person name="Grigoriev I.V."/>
            <person name="Debuchy R."/>
            <person name="Gladieux P."/>
            <person name="Hiltunen Thoren M."/>
            <person name="Johannesson H."/>
        </authorList>
    </citation>
    <scope>NUCLEOTIDE SEQUENCE</scope>
    <source>
        <strain evidence="3">PSN324</strain>
    </source>
</reference>
<feature type="compositionally biased region" description="Acidic residues" evidence="1">
    <location>
        <begin position="610"/>
        <end position="632"/>
    </location>
</feature>
<feature type="compositionally biased region" description="Basic and acidic residues" evidence="1">
    <location>
        <begin position="306"/>
        <end position="317"/>
    </location>
</feature>
<dbReference type="EMBL" id="MU865027">
    <property type="protein sequence ID" value="KAK4459821.1"/>
    <property type="molecule type" value="Genomic_DNA"/>
</dbReference>
<feature type="compositionally biased region" description="Basic and acidic residues" evidence="1">
    <location>
        <begin position="551"/>
        <end position="575"/>
    </location>
</feature>
<protein>
    <recommendedName>
        <fullName evidence="2">DUF7357 domain-containing protein</fullName>
    </recommendedName>
</protein>
<proteinExistence type="predicted"/>
<evidence type="ECO:0000256" key="1">
    <source>
        <dbReference type="SAM" id="MobiDB-lite"/>
    </source>
</evidence>
<feature type="compositionally biased region" description="Acidic residues" evidence="1">
    <location>
        <begin position="461"/>
        <end position="488"/>
    </location>
</feature>
<feature type="compositionally biased region" description="Basic and acidic residues" evidence="1">
    <location>
        <begin position="226"/>
        <end position="237"/>
    </location>
</feature>
<feature type="compositionally biased region" description="Acidic residues" evidence="1">
    <location>
        <begin position="195"/>
        <end position="225"/>
    </location>
</feature>
<dbReference type="InterPro" id="IPR055781">
    <property type="entry name" value="DUF7357"/>
</dbReference>
<feature type="region of interest" description="Disordered" evidence="1">
    <location>
        <begin position="536"/>
        <end position="846"/>
    </location>
</feature>
<feature type="region of interest" description="Disordered" evidence="1">
    <location>
        <begin position="124"/>
        <end position="317"/>
    </location>
</feature>
<feature type="region of interest" description="Disordered" evidence="1">
    <location>
        <begin position="1196"/>
        <end position="1289"/>
    </location>
</feature>
<feature type="compositionally biased region" description="Acidic residues" evidence="1">
    <location>
        <begin position="680"/>
        <end position="693"/>
    </location>
</feature>
<feature type="compositionally biased region" description="Basic and acidic residues" evidence="1">
    <location>
        <begin position="1488"/>
        <end position="1497"/>
    </location>
</feature>
<feature type="compositionally biased region" description="Polar residues" evidence="1">
    <location>
        <begin position="1033"/>
        <end position="1047"/>
    </location>
</feature>
<feature type="compositionally biased region" description="Acidic residues" evidence="1">
    <location>
        <begin position="150"/>
        <end position="164"/>
    </location>
</feature>
<gene>
    <name evidence="3" type="ORF">QBC42DRAFT_299119</name>
</gene>
<feature type="compositionally biased region" description="Polar residues" evidence="1">
    <location>
        <begin position="1602"/>
        <end position="1611"/>
    </location>
</feature>
<evidence type="ECO:0000259" key="2">
    <source>
        <dbReference type="Pfam" id="PF24054"/>
    </source>
</evidence>
<evidence type="ECO:0000313" key="4">
    <source>
        <dbReference type="Proteomes" id="UP001321749"/>
    </source>
</evidence>
<feature type="compositionally biased region" description="Polar residues" evidence="1">
    <location>
        <begin position="1452"/>
        <end position="1480"/>
    </location>
</feature>
<sequence>MRQDNLRLRLRLVIQRHELPEVRIIFSCKIDNDPTVAGLLEQVNEVVPLESRDWGLEDYAVELRKENGAAFDCLHFQEVADVLSHDEEVFIRPLVTEDRRKRRLSGRDQISIAGRHLIDGIPFGRPRLRAPRDRPPIEIPSLKRPRSEYEQDDDDYEEEEESDEYERQLFITDRGEPKRQRRGNVRFSEEFLNADQDDEDDADFDGEDEVDEEDLDSEIEEEVEEDRIAEAVHVEELEKVEEEEEEEEDDDEEDIGENQGISEEDDGDNTDSDNNDDDISDVDESELEDELQALLEDNKEVDDDFPEHFRDAGLRDHKENSLTNDEKIIALSTAFPRLSIADCTEALHQQGMDLAKAYLAVRENHLPTSGMDAVFKHCKSLEGQRTLDLDVLDKITALQAAFKGLDIDVIQDVLTKQRYGLIASYNKLREYRSPRKELRDMLAHYQSLRMPTAPANQPPDQDMDAVEDGEEDAADDDDGPAGDSDAESVDSVVKHYDEHGFPSGSILDGTASRHMVEEMRKAGKAIALPVHIKFGESDDEDIGSADGDINFEDKADPSHVESLEEDAGHSKHDSKSNSGGDSGDDSGPEVASSKKAPEYPRLSDSASSSELDDFEDSDEESDDNDEESDDNDGSNSESGSDKGSNDGNDGGVALDGDRQIHGESGRGSDGANDNSHSESSDESSDNDFEEAEKENDNTSGQSSADSDSDDSSASSAEDSDDSDEEASSEFDSSSDDDSSSADSSSDDSSSDDQGSVSEDDTGIRKEKNFAASGPTTTKNGDLVVPKSAPVPEARPVPPGQGRNATRKRNARRKKARLAAARGQSVEEPEPLEQFTPQDAQKADDAADITETIAAKKAAILQRLNGIHGLLAQGLGGNAKNTQDKPQGMGVDSRSSISPQRQTKGDSVRSTLTSDIRPLDSENQVQEQDVQPDDVLEEDPDAWRQKINYRAVECCHEGVELSEPPFPFVQRWDPQQQYYHKDNKRGGRSKRKQRNQADFQDDNRSSVKRRKHDDGNWEDQGEDEQHFYDDSAGYGNSTLNYDDSTTYGETRLNYDDEPQQAEEGDWGYEDQDDEEDLPPLPDDVSSLPPLEAGRAMAGMILTWKQLLMSKATNWQPQVTSLTAIIVNVEGDGVFRVRLAKRDQNLDQNEKVYDEDGNRVYDKFEMVDLDEENDEEAEQGYRTVELAEMIEPRVLQYPDNVIPDTPSAPHSPGAPPTVEEDADKLTSFHTSATLGRSEVGKQDDDPSQMEVETQPVSESVIPESALRSSNEQRLSQTDPAPVDDIPMTEERRSEISQLINEAGFRKDVDPSIAITEVANSDGSSNSPSRQLEDMSHDVLAAFKSSQAQNHPKVRSSQVTTNGVDSQPIFLEPFNGFSDCLAPPSESRVEYPKLLVPTSDAGSIQSGRQPDPDFSMDLGDSSFNHLESRSPALQNGSEAEDQATPKASQSKRARSVSESSNDSFPSLSELPTSSANRNTSTPPKSNAKSDAANKKRAHEESESEDSGGGLFVDQDDDYENSGSDLDEDDGNEDSEDDVDTLPSTLARKLVQKPIEKPSPKKALSKGTASKRNSTPFIKAETSSYPQRSTHESIASSRFRIPEGSQVVSLLTSSPEPEVVENYAEDDIDETYKDSGADEEEEQEEDEEASSSLPRGSGWVKKKKAKKNKGVAGRGMSVPASSLGPAREKESVPKRFASSQATSRVGRGDGGESSQKAYAGLMKARNKLAANRFGRF</sequence>
<feature type="compositionally biased region" description="Acidic residues" evidence="1">
    <location>
        <begin position="1633"/>
        <end position="1645"/>
    </location>
</feature>
<feature type="compositionally biased region" description="Acidic residues" evidence="1">
    <location>
        <begin position="238"/>
        <end position="291"/>
    </location>
</feature>
<accession>A0AAV9HG10</accession>
<feature type="compositionally biased region" description="Acidic residues" evidence="1">
    <location>
        <begin position="1510"/>
        <end position="1536"/>
    </location>
</feature>
<dbReference type="Pfam" id="PF24054">
    <property type="entry name" value="DUF7357"/>
    <property type="match status" value="1"/>
</dbReference>
<dbReference type="Proteomes" id="UP001321749">
    <property type="component" value="Unassembled WGS sequence"/>
</dbReference>
<reference evidence="3" key="2">
    <citation type="submission" date="2023-06" db="EMBL/GenBank/DDBJ databases">
        <authorList>
            <consortium name="Lawrence Berkeley National Laboratory"/>
            <person name="Mondo S.J."/>
            <person name="Hensen N."/>
            <person name="Bonometti L."/>
            <person name="Westerberg I."/>
            <person name="Brannstrom I.O."/>
            <person name="Guillou S."/>
            <person name="Cros-Aarteil S."/>
            <person name="Calhoun S."/>
            <person name="Haridas S."/>
            <person name="Kuo A."/>
            <person name="Pangilinan J."/>
            <person name="Riley R."/>
            <person name="Labutti K."/>
            <person name="Andreopoulos B."/>
            <person name="Lipzen A."/>
            <person name="Chen C."/>
            <person name="Yanf M."/>
            <person name="Daum C."/>
            <person name="Ng V."/>
            <person name="Clum A."/>
            <person name="Steindorff A."/>
            <person name="Ohm R."/>
            <person name="Martin F."/>
            <person name="Silar P."/>
            <person name="Natvig D."/>
            <person name="Lalanne C."/>
            <person name="Gautier V."/>
            <person name="Ament-Velasquez S.L."/>
            <person name="Kruys A."/>
            <person name="Hutchinson M.I."/>
            <person name="Powell A.J."/>
            <person name="Barry K."/>
            <person name="Miller A.N."/>
            <person name="Grigoriev I.V."/>
            <person name="Debuchy R."/>
            <person name="Gladieux P."/>
            <person name="Thoren M.H."/>
            <person name="Johannesson H."/>
        </authorList>
    </citation>
    <scope>NUCLEOTIDE SEQUENCE</scope>
    <source>
        <strain evidence="3">PSN324</strain>
    </source>
</reference>
<feature type="compositionally biased region" description="Polar residues" evidence="1">
    <location>
        <begin position="1563"/>
        <end position="1592"/>
    </location>
</feature>
<feature type="compositionally biased region" description="Polar residues" evidence="1">
    <location>
        <begin position="892"/>
        <end position="901"/>
    </location>
</feature>
<organism evidence="3 4">
    <name type="scientific">Cladorrhinum samala</name>
    <dbReference type="NCBI Taxonomy" id="585594"/>
    <lineage>
        <taxon>Eukaryota</taxon>
        <taxon>Fungi</taxon>
        <taxon>Dikarya</taxon>
        <taxon>Ascomycota</taxon>
        <taxon>Pezizomycotina</taxon>
        <taxon>Sordariomycetes</taxon>
        <taxon>Sordariomycetidae</taxon>
        <taxon>Sordariales</taxon>
        <taxon>Podosporaceae</taxon>
        <taxon>Cladorrhinum</taxon>
    </lineage>
</organism>
<feature type="domain" description="DUF7357" evidence="2">
    <location>
        <begin position="8"/>
        <end position="141"/>
    </location>
</feature>
<feature type="region of interest" description="Disordered" evidence="1">
    <location>
        <begin position="1389"/>
        <end position="1714"/>
    </location>
</feature>
<feature type="region of interest" description="Disordered" evidence="1">
    <location>
        <begin position="876"/>
        <end position="938"/>
    </location>
</feature>